<organism evidence="1 2">
    <name type="scientific">Mycena rosella</name>
    <name type="common">Pink bonnet</name>
    <name type="synonym">Agaricus rosellus</name>
    <dbReference type="NCBI Taxonomy" id="1033263"/>
    <lineage>
        <taxon>Eukaryota</taxon>
        <taxon>Fungi</taxon>
        <taxon>Dikarya</taxon>
        <taxon>Basidiomycota</taxon>
        <taxon>Agaricomycotina</taxon>
        <taxon>Agaricomycetes</taxon>
        <taxon>Agaricomycetidae</taxon>
        <taxon>Agaricales</taxon>
        <taxon>Marasmiineae</taxon>
        <taxon>Mycenaceae</taxon>
        <taxon>Mycena</taxon>
    </lineage>
</organism>
<dbReference type="Proteomes" id="UP001221757">
    <property type="component" value="Unassembled WGS sequence"/>
</dbReference>
<accession>A0AAD7G4R4</accession>
<evidence type="ECO:0000313" key="1">
    <source>
        <dbReference type="EMBL" id="KAJ7659449.1"/>
    </source>
</evidence>
<reference evidence="1" key="1">
    <citation type="submission" date="2023-03" db="EMBL/GenBank/DDBJ databases">
        <title>Massive genome expansion in bonnet fungi (Mycena s.s.) driven by repeated elements and novel gene families across ecological guilds.</title>
        <authorList>
            <consortium name="Lawrence Berkeley National Laboratory"/>
            <person name="Harder C.B."/>
            <person name="Miyauchi S."/>
            <person name="Viragh M."/>
            <person name="Kuo A."/>
            <person name="Thoen E."/>
            <person name="Andreopoulos B."/>
            <person name="Lu D."/>
            <person name="Skrede I."/>
            <person name="Drula E."/>
            <person name="Henrissat B."/>
            <person name="Morin E."/>
            <person name="Kohler A."/>
            <person name="Barry K."/>
            <person name="LaButti K."/>
            <person name="Morin E."/>
            <person name="Salamov A."/>
            <person name="Lipzen A."/>
            <person name="Mereny Z."/>
            <person name="Hegedus B."/>
            <person name="Baldrian P."/>
            <person name="Stursova M."/>
            <person name="Weitz H."/>
            <person name="Taylor A."/>
            <person name="Grigoriev I.V."/>
            <person name="Nagy L.G."/>
            <person name="Martin F."/>
            <person name="Kauserud H."/>
        </authorList>
    </citation>
    <scope>NUCLEOTIDE SEQUENCE</scope>
    <source>
        <strain evidence="1">CBHHK067</strain>
    </source>
</reference>
<dbReference type="AlphaFoldDB" id="A0AAD7G4R4"/>
<evidence type="ECO:0000313" key="2">
    <source>
        <dbReference type="Proteomes" id="UP001221757"/>
    </source>
</evidence>
<name>A0AAD7G4R4_MYCRO</name>
<gene>
    <name evidence="1" type="ORF">B0H17DRAFT_954765</name>
</gene>
<comment type="caution">
    <text evidence="1">The sequence shown here is derived from an EMBL/GenBank/DDBJ whole genome shotgun (WGS) entry which is preliminary data.</text>
</comment>
<proteinExistence type="predicted"/>
<protein>
    <submittedName>
        <fullName evidence="1">Uncharacterized protein</fullName>
    </submittedName>
</protein>
<sequence length="202" mass="21998">MFNPYAQGGWRNPANPNALGSSGNFPQPSIVGALPFPPRLPGPAPTLLSFSFASFNPSILNCTVTGPQSRVYFRIVTDSPTVGFTVFLNAANQPVVIIEWLENPVLEIRGLLSKRPTSEWLSLSRNRSHRKMEARGKVFVWVPGGDHIFLYSAGLGEPQLYAQVSRGENSVTMQVTAEAIQLGLLEVCVAATFLLQSGRNID</sequence>
<dbReference type="EMBL" id="JARKIE010000270">
    <property type="protein sequence ID" value="KAJ7659449.1"/>
    <property type="molecule type" value="Genomic_DNA"/>
</dbReference>
<keyword evidence="2" id="KW-1185">Reference proteome</keyword>